<organism evidence="3">
    <name type="scientific">Ditylum brightwellii</name>
    <dbReference type="NCBI Taxonomy" id="49249"/>
    <lineage>
        <taxon>Eukaryota</taxon>
        <taxon>Sar</taxon>
        <taxon>Stramenopiles</taxon>
        <taxon>Ochrophyta</taxon>
        <taxon>Bacillariophyta</taxon>
        <taxon>Mediophyceae</taxon>
        <taxon>Lithodesmiophycidae</taxon>
        <taxon>Lithodesmiales</taxon>
        <taxon>Lithodesmiaceae</taxon>
        <taxon>Ditylum</taxon>
    </lineage>
</organism>
<feature type="region of interest" description="Disordered" evidence="1">
    <location>
        <begin position="81"/>
        <end position="102"/>
    </location>
</feature>
<reference evidence="3" key="1">
    <citation type="submission" date="2021-01" db="EMBL/GenBank/DDBJ databases">
        <authorList>
            <person name="Corre E."/>
            <person name="Pelletier E."/>
            <person name="Niang G."/>
            <person name="Scheremetjew M."/>
            <person name="Finn R."/>
            <person name="Kale V."/>
            <person name="Holt S."/>
            <person name="Cochrane G."/>
            <person name="Meng A."/>
            <person name="Brown T."/>
            <person name="Cohen L."/>
        </authorList>
    </citation>
    <scope>NUCLEOTIDE SEQUENCE</scope>
    <source>
        <strain evidence="3">GSO104</strain>
    </source>
</reference>
<dbReference type="AlphaFoldDB" id="A0A7S4T9V8"/>
<feature type="region of interest" description="Disordered" evidence="1">
    <location>
        <begin position="57"/>
        <end position="76"/>
    </location>
</feature>
<keyword evidence="2" id="KW-0812">Transmembrane</keyword>
<feature type="transmembrane region" description="Helical" evidence="2">
    <location>
        <begin position="662"/>
        <end position="687"/>
    </location>
</feature>
<feature type="region of interest" description="Disordered" evidence="1">
    <location>
        <begin position="119"/>
        <end position="150"/>
    </location>
</feature>
<feature type="compositionally biased region" description="Low complexity" evidence="1">
    <location>
        <begin position="278"/>
        <end position="289"/>
    </location>
</feature>
<evidence type="ECO:0000256" key="2">
    <source>
        <dbReference type="SAM" id="Phobius"/>
    </source>
</evidence>
<accession>A0A7S4T9V8</accession>
<proteinExistence type="predicted"/>
<protein>
    <submittedName>
        <fullName evidence="3">Uncharacterized protein</fullName>
    </submittedName>
</protein>
<gene>
    <name evidence="3" type="ORF">DBRI00130_LOCUS44649</name>
</gene>
<keyword evidence="2" id="KW-0472">Membrane</keyword>
<keyword evidence="2" id="KW-1133">Transmembrane helix</keyword>
<feature type="compositionally biased region" description="Polar residues" evidence="1">
    <location>
        <begin position="268"/>
        <end position="277"/>
    </location>
</feature>
<dbReference type="EMBL" id="HBNS01061899">
    <property type="protein sequence ID" value="CAE4670195.1"/>
    <property type="molecule type" value="Transcribed_RNA"/>
</dbReference>
<evidence type="ECO:0000313" key="3">
    <source>
        <dbReference type="EMBL" id="CAE4670195.1"/>
    </source>
</evidence>
<feature type="compositionally biased region" description="Low complexity" evidence="1">
    <location>
        <begin position="138"/>
        <end position="150"/>
    </location>
</feature>
<sequence>MDRSMPSLKVLSGMLNAYIGDLNSVDPALRTYSMAVAKLSHLEWKWTLYQEKRKKKEHEEKEGGIQMNENGEIQNNGIRSIGERSFGGVDNESSGSSNGNSLNNVGWSAQLRAIGASLKLVPPPPHSNHPPPNTLQESTKSTTHQQHTTATLHFQKRILEERVVRNETLLKSNLTSLCRASPIRTARMAWKVFKMEAGQASLLDSAASSLRSKIRVDPETAAAMRSCKKKEEESCAQDDVVEMDIVKRILDIVGNNGGVMRNASITTTSTNGIDDNMNSSGTTGSNSNNNKHHHRTNSNSTTGIVTTEELIQNVHLCNKALSITSDRVGRWNDKVALSIMEAVGVQDAEVRVEETTRDLRYVRKYALGLRENVERCAEAVHLLSHVVLNDDDTTGGEKKEGEKFKNSNDPSFAQLQTIKLKESRQNFLSALASVFSSVMLLPDDEQTCYKSKKQQSKSALPSTSVLTSVGIDTSDPAGWSSAVKGYTPTSIQSYRNPQSIQKRHSGEVALEYQKVRDKDVAVLLSRIAKLLLDYEKRVEEIESFVYMHCVGIQLEKHFSNLRSKALAAWEKKTDITTAINIATKKRLPLVVKELQSKLESLSPHVSHTTVKHAKEKHLASKNLKNELQSLADRRFQRLKETATERVIAIMAMWAQRKWSLTFILHFNLLLPIFLSSCIFCGVLAYIVNISIRRRK</sequence>
<feature type="compositionally biased region" description="Pro residues" evidence="1">
    <location>
        <begin position="121"/>
        <end position="133"/>
    </location>
</feature>
<name>A0A7S4T9V8_9STRA</name>
<evidence type="ECO:0000256" key="1">
    <source>
        <dbReference type="SAM" id="MobiDB-lite"/>
    </source>
</evidence>
<feature type="compositionally biased region" description="Polar residues" evidence="1">
    <location>
        <begin position="67"/>
        <end position="76"/>
    </location>
</feature>
<feature type="region of interest" description="Disordered" evidence="1">
    <location>
        <begin position="268"/>
        <end position="300"/>
    </location>
</feature>
<feature type="compositionally biased region" description="Low complexity" evidence="1">
    <location>
        <begin position="87"/>
        <end position="102"/>
    </location>
</feature>